<proteinExistence type="predicted"/>
<protein>
    <submittedName>
        <fullName evidence="1">Uncharacterized protein</fullName>
    </submittedName>
</protein>
<organism evidence="1">
    <name type="scientific">Rhizophora mucronata</name>
    <name type="common">Asiatic mangrove</name>
    <dbReference type="NCBI Taxonomy" id="61149"/>
    <lineage>
        <taxon>Eukaryota</taxon>
        <taxon>Viridiplantae</taxon>
        <taxon>Streptophyta</taxon>
        <taxon>Embryophyta</taxon>
        <taxon>Tracheophyta</taxon>
        <taxon>Spermatophyta</taxon>
        <taxon>Magnoliopsida</taxon>
        <taxon>eudicotyledons</taxon>
        <taxon>Gunneridae</taxon>
        <taxon>Pentapetalae</taxon>
        <taxon>rosids</taxon>
        <taxon>fabids</taxon>
        <taxon>Malpighiales</taxon>
        <taxon>Rhizophoraceae</taxon>
        <taxon>Rhizophora</taxon>
    </lineage>
</organism>
<evidence type="ECO:0000313" key="1">
    <source>
        <dbReference type="EMBL" id="MBW88276.1"/>
    </source>
</evidence>
<sequence length="33" mass="3731">MFACLKTHKLSTHWFALLSPQNSEKLGGTEINQ</sequence>
<name>A0A2P2J462_RHIMU</name>
<dbReference type="EMBL" id="GGEC01007793">
    <property type="protein sequence ID" value="MBW88276.1"/>
    <property type="molecule type" value="Transcribed_RNA"/>
</dbReference>
<dbReference type="AlphaFoldDB" id="A0A2P2J462"/>
<accession>A0A2P2J462</accession>
<reference evidence="1" key="1">
    <citation type="submission" date="2018-02" db="EMBL/GenBank/DDBJ databases">
        <title>Rhizophora mucronata_Transcriptome.</title>
        <authorList>
            <person name="Meera S.P."/>
            <person name="Sreeshan A."/>
            <person name="Augustine A."/>
        </authorList>
    </citation>
    <scope>NUCLEOTIDE SEQUENCE</scope>
    <source>
        <tissue evidence="1">Leaf</tissue>
    </source>
</reference>